<sequence>MMKPQPKYSSLCAQINALGACPDELALARIRRAAQAFKPHDPAGANDVLGQVSCLAGDIGAMLRHHRQAIRLSCGYRRFRRNYAMSLLRQGLLDEAAHVAGQLHDEAPGDLASLDICLHVLFLLGLQDKYAACLADWKAKAADRTHPTELLAMEENEGRDDRASRDLGTQRSL</sequence>
<gene>
    <name evidence="2" type="ORF">Desaf_3496</name>
</gene>
<organism evidence="2 3">
    <name type="scientific">Desulfocurvibacter africanus subsp. africanus str. Walvis Bay</name>
    <dbReference type="NCBI Taxonomy" id="690850"/>
    <lineage>
        <taxon>Bacteria</taxon>
        <taxon>Pseudomonadati</taxon>
        <taxon>Thermodesulfobacteriota</taxon>
        <taxon>Desulfovibrionia</taxon>
        <taxon>Desulfovibrionales</taxon>
        <taxon>Desulfovibrionaceae</taxon>
        <taxon>Desulfocurvibacter</taxon>
    </lineage>
</organism>
<dbReference type="Gene3D" id="1.25.40.10">
    <property type="entry name" value="Tetratricopeptide repeat domain"/>
    <property type="match status" value="1"/>
</dbReference>
<evidence type="ECO:0000313" key="3">
    <source>
        <dbReference type="Proteomes" id="UP000007844"/>
    </source>
</evidence>
<dbReference type="HOGENOM" id="CLU_1545126_0_0_7"/>
<dbReference type="AlphaFoldDB" id="F3YXK3"/>
<protein>
    <submittedName>
        <fullName evidence="2">Uncharacterized protein</fullName>
    </submittedName>
</protein>
<accession>F3YXK3</accession>
<dbReference type="Proteomes" id="UP000007844">
    <property type="component" value="Chromosome"/>
</dbReference>
<dbReference type="PROSITE" id="PS51257">
    <property type="entry name" value="PROKAR_LIPOPROTEIN"/>
    <property type="match status" value="1"/>
</dbReference>
<reference evidence="2 3" key="1">
    <citation type="journal article" date="2011" name="J. Bacteriol.">
        <title>Genome sequence of the mercury-methylating and pleomorphic Desulfovibrio africanus Strain Walvis Bay.</title>
        <authorList>
            <person name="Brown S.D."/>
            <person name="Wall J.D."/>
            <person name="Kucken A.M."/>
            <person name="Gilmour C.C."/>
            <person name="Podar M."/>
            <person name="Brandt C.C."/>
            <person name="Teshima H."/>
            <person name="Detter J.C."/>
            <person name="Han C.S."/>
            <person name="Land M.L."/>
            <person name="Lucas S."/>
            <person name="Han J."/>
            <person name="Pennacchio L."/>
            <person name="Nolan M."/>
            <person name="Pitluck S."/>
            <person name="Woyke T."/>
            <person name="Goodwin L."/>
            <person name="Palumbo A.V."/>
            <person name="Elias D.A."/>
        </authorList>
    </citation>
    <scope>NUCLEOTIDE SEQUENCE [LARGE SCALE GENOMIC DNA]</scope>
    <source>
        <strain evidence="2 3">Walvis Bay</strain>
    </source>
</reference>
<dbReference type="RefSeq" id="WP_014261394.1">
    <property type="nucleotide sequence ID" value="NC_016629.1"/>
</dbReference>
<dbReference type="KEGG" id="daf:Desaf_3496"/>
<feature type="region of interest" description="Disordered" evidence="1">
    <location>
        <begin position="148"/>
        <end position="173"/>
    </location>
</feature>
<keyword evidence="3" id="KW-1185">Reference proteome</keyword>
<evidence type="ECO:0000313" key="2">
    <source>
        <dbReference type="EMBL" id="EGJ51780.1"/>
    </source>
</evidence>
<dbReference type="EMBL" id="CP003221">
    <property type="protein sequence ID" value="EGJ51780.1"/>
    <property type="molecule type" value="Genomic_DNA"/>
</dbReference>
<dbReference type="InterPro" id="IPR011990">
    <property type="entry name" value="TPR-like_helical_dom_sf"/>
</dbReference>
<evidence type="ECO:0000256" key="1">
    <source>
        <dbReference type="SAM" id="MobiDB-lite"/>
    </source>
</evidence>
<name>F3YXK3_DESAF</name>
<proteinExistence type="predicted"/>
<dbReference type="eggNOG" id="ENOG502ZGSN">
    <property type="taxonomic scope" value="Bacteria"/>
</dbReference>